<dbReference type="Pfam" id="PF07690">
    <property type="entry name" value="MFS_1"/>
    <property type="match status" value="1"/>
</dbReference>
<keyword evidence="12" id="KW-1185">Reference proteome</keyword>
<dbReference type="SUPFAM" id="SSF103473">
    <property type="entry name" value="MFS general substrate transporter"/>
    <property type="match status" value="1"/>
</dbReference>
<evidence type="ECO:0000256" key="1">
    <source>
        <dbReference type="ARBA" id="ARBA00004651"/>
    </source>
</evidence>
<evidence type="ECO:0000313" key="11">
    <source>
        <dbReference type="EMBL" id="MCZ4518946.1"/>
    </source>
</evidence>
<evidence type="ECO:0000256" key="7">
    <source>
        <dbReference type="ARBA" id="ARBA00022989"/>
    </source>
</evidence>
<evidence type="ECO:0000256" key="8">
    <source>
        <dbReference type="ARBA" id="ARBA00023136"/>
    </source>
</evidence>
<organism evidence="11 12">
    <name type="scientific">Rhodococcus ruber</name>
    <dbReference type="NCBI Taxonomy" id="1830"/>
    <lineage>
        <taxon>Bacteria</taxon>
        <taxon>Bacillati</taxon>
        <taxon>Actinomycetota</taxon>
        <taxon>Actinomycetes</taxon>
        <taxon>Mycobacteriales</taxon>
        <taxon>Nocardiaceae</taxon>
        <taxon>Rhodococcus</taxon>
    </lineage>
</organism>
<feature type="transmembrane region" description="Helical" evidence="9">
    <location>
        <begin position="93"/>
        <end position="111"/>
    </location>
</feature>
<feature type="transmembrane region" description="Helical" evidence="9">
    <location>
        <begin position="417"/>
        <end position="436"/>
    </location>
</feature>
<dbReference type="InterPro" id="IPR011701">
    <property type="entry name" value="MFS"/>
</dbReference>
<evidence type="ECO:0000256" key="6">
    <source>
        <dbReference type="ARBA" id="ARBA00022847"/>
    </source>
</evidence>
<comment type="caution">
    <text evidence="11">The sequence shown here is derived from an EMBL/GenBank/DDBJ whole genome shotgun (WGS) entry which is preliminary data.</text>
</comment>
<accession>A0ABT4MDB1</accession>
<dbReference type="Proteomes" id="UP001081071">
    <property type="component" value="Unassembled WGS sequence"/>
</dbReference>
<dbReference type="InterPro" id="IPR020846">
    <property type="entry name" value="MFS_dom"/>
</dbReference>
<name>A0ABT4MDB1_9NOCA</name>
<gene>
    <name evidence="11" type="ORF">O4220_10485</name>
</gene>
<evidence type="ECO:0000313" key="12">
    <source>
        <dbReference type="Proteomes" id="UP001081071"/>
    </source>
</evidence>
<feature type="transmembrane region" description="Helical" evidence="9">
    <location>
        <begin position="117"/>
        <end position="141"/>
    </location>
</feature>
<protein>
    <submittedName>
        <fullName evidence="11">MFS transporter</fullName>
    </submittedName>
</protein>
<dbReference type="RefSeq" id="WP_269603879.1">
    <property type="nucleotide sequence ID" value="NZ_JAPWIJ010000004.1"/>
</dbReference>
<feature type="transmembrane region" description="Helical" evidence="9">
    <location>
        <begin position="197"/>
        <end position="216"/>
    </location>
</feature>
<feature type="transmembrane region" description="Helical" evidence="9">
    <location>
        <begin position="293"/>
        <end position="310"/>
    </location>
</feature>
<feature type="transmembrane region" description="Helical" evidence="9">
    <location>
        <begin position="393"/>
        <end position="411"/>
    </location>
</feature>
<keyword evidence="3" id="KW-0813">Transport</keyword>
<evidence type="ECO:0000256" key="9">
    <source>
        <dbReference type="SAM" id="Phobius"/>
    </source>
</evidence>
<feature type="transmembrane region" description="Helical" evidence="9">
    <location>
        <begin position="260"/>
        <end position="281"/>
    </location>
</feature>
<feature type="transmembrane region" description="Helical" evidence="9">
    <location>
        <begin position="58"/>
        <end position="81"/>
    </location>
</feature>
<dbReference type="InterPro" id="IPR051084">
    <property type="entry name" value="H+-coupled_symporters"/>
</dbReference>
<evidence type="ECO:0000256" key="2">
    <source>
        <dbReference type="ARBA" id="ARBA00008240"/>
    </source>
</evidence>
<comment type="subcellular location">
    <subcellularLocation>
        <location evidence="1">Cell membrane</location>
        <topology evidence="1">Multi-pass membrane protein</topology>
    </subcellularLocation>
</comment>
<keyword evidence="7 9" id="KW-1133">Transmembrane helix</keyword>
<dbReference type="Gene3D" id="1.20.1250.20">
    <property type="entry name" value="MFS general substrate transporter like domains"/>
    <property type="match status" value="2"/>
</dbReference>
<dbReference type="InterPro" id="IPR036259">
    <property type="entry name" value="MFS_trans_sf"/>
</dbReference>
<evidence type="ECO:0000256" key="3">
    <source>
        <dbReference type="ARBA" id="ARBA00022448"/>
    </source>
</evidence>
<proteinExistence type="inferred from homology"/>
<feature type="domain" description="Major facilitator superfamily (MFS) profile" evidence="10">
    <location>
        <begin position="20"/>
        <end position="437"/>
    </location>
</feature>
<dbReference type="PROSITE" id="PS00217">
    <property type="entry name" value="SUGAR_TRANSPORT_2"/>
    <property type="match status" value="1"/>
</dbReference>
<sequence length="464" mass="49274">MSELSLQHVTDDPQQRTRRAVAAATAGTFIEWYEYGLYAFVAGLVIAPLFFPPDIGSLAQLAAFGTFAVGFIARPLGGIIFGAAADKWGRRPVMVISILLMGVATTAIGLLPPFSVIGLWAPILLVVFRLIQGAGAGAELATAMIYVSESTLPKKKGFHSSFLMFGSMAGNLLALVLFTTLSAVLSPESFLDWGWRLPFLLGSILTIVGIVLRSGIGETPEFEKVKESRRVGHTSEARSNPFVAMIYAFRASPRNFAGGFLIPSGLNVTGFVATTFGISYLTTQIGLRPSEALLTNLAMISTGMVFILLWGKLSDRFGSKSILLAGAIGGIIFAFPYFLLLGTGNLALIIMASVILWAVGWATGTTTQTVVLPTLFKPEYRASGLTSSRELQGGFIAGPTPLVASALVLALNGSPWLVAGMLIVAQLMTITGTMIARPIITAKDAAETPAYRGLVPISPIHRNK</sequence>
<feature type="transmembrane region" description="Helical" evidence="9">
    <location>
        <begin position="322"/>
        <end position="340"/>
    </location>
</feature>
<dbReference type="PROSITE" id="PS50850">
    <property type="entry name" value="MFS"/>
    <property type="match status" value="1"/>
</dbReference>
<reference evidence="11" key="1">
    <citation type="submission" date="2022-12" db="EMBL/GenBank/DDBJ databases">
        <authorList>
            <person name="Krivoruchko A.V."/>
            <person name="Elkin A."/>
        </authorList>
    </citation>
    <scope>NUCLEOTIDE SEQUENCE</scope>
    <source>
        <strain evidence="11">IEGM 1391</strain>
    </source>
</reference>
<dbReference type="PANTHER" id="PTHR43528">
    <property type="entry name" value="ALPHA-KETOGLUTARATE PERMEASE"/>
    <property type="match status" value="1"/>
</dbReference>
<evidence type="ECO:0000256" key="5">
    <source>
        <dbReference type="ARBA" id="ARBA00022692"/>
    </source>
</evidence>
<dbReference type="InterPro" id="IPR005829">
    <property type="entry name" value="Sugar_transporter_CS"/>
</dbReference>
<evidence type="ECO:0000256" key="4">
    <source>
        <dbReference type="ARBA" id="ARBA00022475"/>
    </source>
</evidence>
<dbReference type="EMBL" id="JAPWIJ010000004">
    <property type="protein sequence ID" value="MCZ4518946.1"/>
    <property type="molecule type" value="Genomic_DNA"/>
</dbReference>
<keyword evidence="5 9" id="KW-0812">Transmembrane</keyword>
<keyword evidence="8 9" id="KW-0472">Membrane</keyword>
<keyword evidence="4" id="KW-1003">Cell membrane</keyword>
<keyword evidence="6" id="KW-0769">Symport</keyword>
<feature type="transmembrane region" description="Helical" evidence="9">
    <location>
        <begin position="346"/>
        <end position="372"/>
    </location>
</feature>
<comment type="similarity">
    <text evidence="2">Belongs to the major facilitator superfamily. Metabolite:H+ Symporter (MHS) family (TC 2.A.1.6) family.</text>
</comment>
<evidence type="ECO:0000259" key="10">
    <source>
        <dbReference type="PROSITE" id="PS50850"/>
    </source>
</evidence>
<feature type="transmembrane region" description="Helical" evidence="9">
    <location>
        <begin position="35"/>
        <end position="52"/>
    </location>
</feature>
<feature type="transmembrane region" description="Helical" evidence="9">
    <location>
        <begin position="162"/>
        <end position="185"/>
    </location>
</feature>
<dbReference type="PANTHER" id="PTHR43528:SF1">
    <property type="entry name" value="ALPHA-KETOGLUTARATE PERMEASE"/>
    <property type="match status" value="1"/>
</dbReference>